<feature type="transmembrane region" description="Helical" evidence="7">
    <location>
        <begin position="152"/>
        <end position="169"/>
    </location>
</feature>
<keyword evidence="3" id="KW-1003">Cell membrane</keyword>
<keyword evidence="10" id="KW-1185">Reference proteome</keyword>
<protein>
    <submittedName>
        <fullName evidence="9">MFS transporter</fullName>
    </submittedName>
</protein>
<keyword evidence="5 7" id="KW-1133">Transmembrane helix</keyword>
<evidence type="ECO:0000256" key="7">
    <source>
        <dbReference type="SAM" id="Phobius"/>
    </source>
</evidence>
<evidence type="ECO:0000256" key="1">
    <source>
        <dbReference type="ARBA" id="ARBA00004651"/>
    </source>
</evidence>
<feature type="transmembrane region" description="Helical" evidence="7">
    <location>
        <begin position="310"/>
        <end position="336"/>
    </location>
</feature>
<gene>
    <name evidence="9" type="ORF">LWF01_12235</name>
</gene>
<dbReference type="SUPFAM" id="SSF103473">
    <property type="entry name" value="MFS general substrate transporter"/>
    <property type="match status" value="1"/>
</dbReference>
<dbReference type="InterPro" id="IPR036259">
    <property type="entry name" value="MFS_trans_sf"/>
</dbReference>
<keyword evidence="4 7" id="KW-0812">Transmembrane</keyword>
<feature type="transmembrane region" description="Helical" evidence="7">
    <location>
        <begin position="47"/>
        <end position="72"/>
    </location>
</feature>
<dbReference type="EMBL" id="CP090958">
    <property type="protein sequence ID" value="WGW10879.1"/>
    <property type="molecule type" value="Genomic_DNA"/>
</dbReference>
<proteinExistence type="predicted"/>
<dbReference type="CDD" id="cd17325">
    <property type="entry name" value="MFS_MdtG_SLC18_like"/>
    <property type="match status" value="1"/>
</dbReference>
<keyword evidence="2" id="KW-0813">Transport</keyword>
<organism evidence="9 10">
    <name type="scientific">Saxibacter everestensis</name>
    <dbReference type="NCBI Taxonomy" id="2909229"/>
    <lineage>
        <taxon>Bacteria</taxon>
        <taxon>Bacillati</taxon>
        <taxon>Actinomycetota</taxon>
        <taxon>Actinomycetes</taxon>
        <taxon>Micrococcales</taxon>
        <taxon>Brevibacteriaceae</taxon>
        <taxon>Saxibacter</taxon>
    </lineage>
</organism>
<dbReference type="InterPro" id="IPR020846">
    <property type="entry name" value="MFS_dom"/>
</dbReference>
<dbReference type="Proteomes" id="UP001209083">
    <property type="component" value="Chromosome"/>
</dbReference>
<evidence type="ECO:0000256" key="3">
    <source>
        <dbReference type="ARBA" id="ARBA00022475"/>
    </source>
</evidence>
<dbReference type="InterPro" id="IPR050171">
    <property type="entry name" value="MFS_Transporters"/>
</dbReference>
<evidence type="ECO:0000256" key="5">
    <source>
        <dbReference type="ARBA" id="ARBA00022989"/>
    </source>
</evidence>
<feature type="transmembrane region" description="Helical" evidence="7">
    <location>
        <begin position="84"/>
        <end position="104"/>
    </location>
</feature>
<sequence>MSADGTPEPNRSGSLRSLILPAYLPAVLYGVGQGAVQPIIAHSAIDLGASVAFAGFVVALVGIGQICADLPVGALVTRIGEKRSMLLAVGLDVVALLVCIYATSLWMLCLAIACTGASGAVWMLARQVYVAEVVPFGLRARALSTLGGTHRIGMFIGPFVAVVAIGLLGTVGGYWVHLGSSLLAGIALLVAPDLAADRRRTSTTVAPVSVWTMVRRYRKVLGTLGVCVLLVAGIRASRQVALPLWSSHIGLDGQSTSLIFGIAGAVDMLLFYPAGKVMDRFGRVWIAVPSVVVLALALLMMPLTQSFGSLLVVALVLGAGNGIGSGIIMTLGADVSPRTHRASFLGSWRLLSDSGNAVGPLLLSTVAATAGLGAGILAIGGLGLAAAVLLGRWVPKYGVGPEP</sequence>
<dbReference type="PANTHER" id="PTHR23517:SF3">
    <property type="entry name" value="INTEGRAL MEMBRANE TRANSPORT PROTEIN"/>
    <property type="match status" value="1"/>
</dbReference>
<feature type="transmembrane region" description="Helical" evidence="7">
    <location>
        <begin position="217"/>
        <end position="234"/>
    </location>
</feature>
<accession>A0ABY8QPI8</accession>
<dbReference type="RefSeq" id="WP_349637661.1">
    <property type="nucleotide sequence ID" value="NZ_CP090958.1"/>
</dbReference>
<feature type="transmembrane region" description="Helical" evidence="7">
    <location>
        <begin position="20"/>
        <end position="41"/>
    </location>
</feature>
<feature type="transmembrane region" description="Helical" evidence="7">
    <location>
        <begin position="254"/>
        <end position="272"/>
    </location>
</feature>
<evidence type="ECO:0000256" key="4">
    <source>
        <dbReference type="ARBA" id="ARBA00022692"/>
    </source>
</evidence>
<dbReference type="PROSITE" id="PS50850">
    <property type="entry name" value="MFS"/>
    <property type="match status" value="1"/>
</dbReference>
<evidence type="ECO:0000313" key="9">
    <source>
        <dbReference type="EMBL" id="WGW10879.1"/>
    </source>
</evidence>
<dbReference type="PANTHER" id="PTHR23517">
    <property type="entry name" value="RESISTANCE PROTEIN MDTM, PUTATIVE-RELATED-RELATED"/>
    <property type="match status" value="1"/>
</dbReference>
<evidence type="ECO:0000256" key="6">
    <source>
        <dbReference type="ARBA" id="ARBA00023136"/>
    </source>
</evidence>
<evidence type="ECO:0000256" key="2">
    <source>
        <dbReference type="ARBA" id="ARBA00022448"/>
    </source>
</evidence>
<dbReference type="Gene3D" id="1.20.1250.20">
    <property type="entry name" value="MFS general substrate transporter like domains"/>
    <property type="match status" value="2"/>
</dbReference>
<evidence type="ECO:0000313" key="10">
    <source>
        <dbReference type="Proteomes" id="UP001209083"/>
    </source>
</evidence>
<keyword evidence="6 7" id="KW-0472">Membrane</keyword>
<dbReference type="Pfam" id="PF07690">
    <property type="entry name" value="MFS_1"/>
    <property type="match status" value="1"/>
</dbReference>
<feature type="domain" description="Major facilitator superfamily (MFS) profile" evidence="8">
    <location>
        <begin position="18"/>
        <end position="398"/>
    </location>
</feature>
<reference evidence="9 10" key="1">
    <citation type="submission" date="2023-05" db="EMBL/GenBank/DDBJ databases">
        <title>Lithophilousrod everest ZFBP1038 complete genpme.</title>
        <authorList>
            <person name="Tian M."/>
        </authorList>
    </citation>
    <scope>NUCLEOTIDE SEQUENCE [LARGE SCALE GENOMIC DNA]</scope>
    <source>
        <strain evidence="9 10">ZFBP1038</strain>
    </source>
</reference>
<dbReference type="InterPro" id="IPR011701">
    <property type="entry name" value="MFS"/>
</dbReference>
<name>A0ABY8QPI8_9MICO</name>
<evidence type="ECO:0000259" key="8">
    <source>
        <dbReference type="PROSITE" id="PS50850"/>
    </source>
</evidence>
<comment type="subcellular location">
    <subcellularLocation>
        <location evidence="1">Cell membrane</location>
        <topology evidence="1">Multi-pass membrane protein</topology>
    </subcellularLocation>
</comment>
<feature type="transmembrane region" description="Helical" evidence="7">
    <location>
        <begin position="284"/>
        <end position="304"/>
    </location>
</feature>
<feature type="transmembrane region" description="Helical" evidence="7">
    <location>
        <begin position="357"/>
        <end position="390"/>
    </location>
</feature>